<proteinExistence type="predicted"/>
<dbReference type="AlphaFoldDB" id="A0A6I9WKN3"/>
<keyword evidence="1" id="KW-1185">Reference proteome</keyword>
<gene>
    <name evidence="2" type="primary">LOC105423996</name>
</gene>
<dbReference type="Proteomes" id="UP000504615">
    <property type="component" value="Unplaced"/>
</dbReference>
<accession>A0A6I9WKN3</accession>
<reference evidence="2" key="1">
    <citation type="submission" date="2025-08" db="UniProtKB">
        <authorList>
            <consortium name="RefSeq"/>
        </authorList>
    </citation>
    <scope>IDENTIFICATION</scope>
</reference>
<dbReference type="GeneID" id="105423996"/>
<evidence type="ECO:0000313" key="2">
    <source>
        <dbReference type="RefSeq" id="XP_011632321.1"/>
    </source>
</evidence>
<dbReference type="KEGG" id="pbar:105423996"/>
<evidence type="ECO:0000313" key="1">
    <source>
        <dbReference type="Proteomes" id="UP000504615"/>
    </source>
</evidence>
<organism evidence="1 2">
    <name type="scientific">Pogonomyrmex barbatus</name>
    <name type="common">red harvester ant</name>
    <dbReference type="NCBI Taxonomy" id="144034"/>
    <lineage>
        <taxon>Eukaryota</taxon>
        <taxon>Metazoa</taxon>
        <taxon>Ecdysozoa</taxon>
        <taxon>Arthropoda</taxon>
        <taxon>Hexapoda</taxon>
        <taxon>Insecta</taxon>
        <taxon>Pterygota</taxon>
        <taxon>Neoptera</taxon>
        <taxon>Endopterygota</taxon>
        <taxon>Hymenoptera</taxon>
        <taxon>Apocrita</taxon>
        <taxon>Aculeata</taxon>
        <taxon>Formicoidea</taxon>
        <taxon>Formicidae</taxon>
        <taxon>Myrmicinae</taxon>
        <taxon>Pogonomyrmex</taxon>
    </lineage>
</organism>
<dbReference type="SUPFAM" id="SSF117856">
    <property type="entry name" value="AF0104/ALDC/Ptd012-like"/>
    <property type="match status" value="1"/>
</dbReference>
<protein>
    <submittedName>
        <fullName evidence="2">Uncharacterized protein LOC105423996</fullName>
    </submittedName>
</protein>
<dbReference type="RefSeq" id="XP_011632321.1">
    <property type="nucleotide sequence ID" value="XM_011634019.1"/>
</dbReference>
<name>A0A6I9WKN3_9HYME</name>
<sequence>MAAFSSAMASQDWSSKCASERPSVIKISCLQYRTYFLLNTLSRNVSISGVILINSRTIEAIVISRIFPETALTTRRTVYDWMYKYKLSAPLVAYGTTFNFTELNIYLDGKKTNKVYLLSSFILQ</sequence>